<dbReference type="PROSITE" id="PS01007">
    <property type="entry name" value="TRANSPOSASE_MUTATOR"/>
    <property type="match status" value="1"/>
</dbReference>
<dbReference type="OrthoDB" id="1888602at2759"/>
<evidence type="ECO:0000259" key="4">
    <source>
        <dbReference type="Pfam" id="PF10551"/>
    </source>
</evidence>
<dbReference type="EMBL" id="NBSK02000001">
    <property type="protein sequence ID" value="KAJ0228236.1"/>
    <property type="molecule type" value="Genomic_DNA"/>
</dbReference>
<reference evidence="5 6" key="1">
    <citation type="journal article" date="2017" name="Nat. Commun.">
        <title>Genome assembly with in vitro proximity ligation data and whole-genome triplication in lettuce.</title>
        <authorList>
            <person name="Reyes-Chin-Wo S."/>
            <person name="Wang Z."/>
            <person name="Yang X."/>
            <person name="Kozik A."/>
            <person name="Arikit S."/>
            <person name="Song C."/>
            <person name="Xia L."/>
            <person name="Froenicke L."/>
            <person name="Lavelle D.O."/>
            <person name="Truco M.J."/>
            <person name="Xia R."/>
            <person name="Zhu S."/>
            <person name="Xu C."/>
            <person name="Xu H."/>
            <person name="Xu X."/>
            <person name="Cox K."/>
            <person name="Korf I."/>
            <person name="Meyers B.C."/>
            <person name="Michelmore R.W."/>
        </authorList>
    </citation>
    <scope>NUCLEOTIDE SEQUENCE [LARGE SCALE GENOMIC DNA]</scope>
    <source>
        <strain evidence="6">cv. Salinas</strain>
        <tissue evidence="5">Seedlings</tissue>
    </source>
</reference>
<dbReference type="Proteomes" id="UP000235145">
    <property type="component" value="Unassembled WGS sequence"/>
</dbReference>
<proteinExistence type="predicted"/>
<evidence type="ECO:0000256" key="2">
    <source>
        <dbReference type="ARBA" id="ARBA00023125"/>
    </source>
</evidence>
<dbReference type="Pfam" id="PF10551">
    <property type="entry name" value="MULE"/>
    <property type="match status" value="1"/>
</dbReference>
<keyword evidence="1" id="KW-0815">Transposition</keyword>
<keyword evidence="2" id="KW-0238">DNA-binding</keyword>
<dbReference type="PANTHER" id="PTHR31973">
    <property type="entry name" value="POLYPROTEIN, PUTATIVE-RELATED"/>
    <property type="match status" value="1"/>
</dbReference>
<dbReference type="GO" id="GO:0003677">
    <property type="term" value="F:DNA binding"/>
    <property type="evidence" value="ECO:0007669"/>
    <property type="project" value="UniProtKB-KW"/>
</dbReference>
<organism evidence="5 6">
    <name type="scientific">Lactuca sativa</name>
    <name type="common">Garden lettuce</name>
    <dbReference type="NCBI Taxonomy" id="4236"/>
    <lineage>
        <taxon>Eukaryota</taxon>
        <taxon>Viridiplantae</taxon>
        <taxon>Streptophyta</taxon>
        <taxon>Embryophyta</taxon>
        <taxon>Tracheophyta</taxon>
        <taxon>Spermatophyta</taxon>
        <taxon>Magnoliopsida</taxon>
        <taxon>eudicotyledons</taxon>
        <taxon>Gunneridae</taxon>
        <taxon>Pentapetalae</taxon>
        <taxon>asterids</taxon>
        <taxon>campanulids</taxon>
        <taxon>Asterales</taxon>
        <taxon>Asteraceae</taxon>
        <taxon>Cichorioideae</taxon>
        <taxon>Cichorieae</taxon>
        <taxon>Lactucinae</taxon>
        <taxon>Lactuca</taxon>
    </lineage>
</organism>
<comment type="caution">
    <text evidence="5">The sequence shown here is derived from an EMBL/GenBank/DDBJ whole genome shotgun (WGS) entry which is preliminary data.</text>
</comment>
<accession>A0A9R1WT18</accession>
<sequence length="452" mass="52220">MPMDYEREKVITVSFQSVKDPFLTKLFEDEYEFFGEKDEYVDDLVHLEDDENDIFCSNSVHDPTIEWNLMEPKVGEKYQNFSQLKNCLINYVVAHGYPLRFEKLVSTRLVARCGRDTDKKECDFRLYASWMNTERTVQVKSMKKKHSCSRKFTFGHLVSPQWIASHLVKEIVFNPSIKLKELRELIRTKFKITLSLSKCNRAKHKAMVMIEGKASDHYARIWDYAAEIQRSNPGSTVQVGVNLNPDGKHYFYRFYVCFHALKTGWIAGCRRVIGLDGCFLKGQVKGQLLTAIGRDANNQVYPICWVMVNIENKQNWKWFLELLSEDVGVQEGGGLTVISDQHKGLLEAVKEVLPNAEHRQCVRHIYADFKKSYKGEEYKDLFWAAAGCTVEPEFISVMERLKAIDVGAYEYLMSHNPSSWSRAYFCQDCARLNKGMSNSNATKVDEFVNQSG</sequence>
<dbReference type="InterPro" id="IPR001207">
    <property type="entry name" value="Transposase_mutator"/>
</dbReference>
<keyword evidence="6" id="KW-1185">Reference proteome</keyword>
<gene>
    <name evidence="5" type="ORF">LSAT_V11C100023720</name>
</gene>
<evidence type="ECO:0000256" key="1">
    <source>
        <dbReference type="ARBA" id="ARBA00022578"/>
    </source>
</evidence>
<evidence type="ECO:0000313" key="6">
    <source>
        <dbReference type="Proteomes" id="UP000235145"/>
    </source>
</evidence>
<feature type="domain" description="MULE transposase" evidence="4">
    <location>
        <begin position="272"/>
        <end position="367"/>
    </location>
</feature>
<evidence type="ECO:0000256" key="3">
    <source>
        <dbReference type="ARBA" id="ARBA00023172"/>
    </source>
</evidence>
<dbReference type="InterPro" id="IPR018289">
    <property type="entry name" value="MULE_transposase_dom"/>
</dbReference>
<dbReference type="GO" id="GO:0006313">
    <property type="term" value="P:DNA transposition"/>
    <property type="evidence" value="ECO:0007669"/>
    <property type="project" value="InterPro"/>
</dbReference>
<protein>
    <recommendedName>
        <fullName evidence="4">MULE transposase domain-containing protein</fullName>
    </recommendedName>
</protein>
<dbReference type="AlphaFoldDB" id="A0A9R1WT18"/>
<dbReference type="GO" id="GO:0004803">
    <property type="term" value="F:transposase activity"/>
    <property type="evidence" value="ECO:0007669"/>
    <property type="project" value="InterPro"/>
</dbReference>
<dbReference type="PANTHER" id="PTHR31973:SF187">
    <property type="entry name" value="MUTATOR TRANSPOSASE MUDRA PROTEIN"/>
    <property type="match status" value="1"/>
</dbReference>
<evidence type="ECO:0000313" key="5">
    <source>
        <dbReference type="EMBL" id="KAJ0228236.1"/>
    </source>
</evidence>
<name>A0A9R1WT18_LACSA</name>
<keyword evidence="3" id="KW-0233">DNA recombination</keyword>